<keyword evidence="3" id="KW-1133">Transmembrane helix</keyword>
<dbReference type="SMART" id="SM00112">
    <property type="entry name" value="CA"/>
    <property type="match status" value="4"/>
</dbReference>
<organism evidence="7 8">
    <name type="scientific">Rufibacter immobilis</name>
    <dbReference type="NCBI Taxonomy" id="1348778"/>
    <lineage>
        <taxon>Bacteria</taxon>
        <taxon>Pseudomonadati</taxon>
        <taxon>Bacteroidota</taxon>
        <taxon>Cytophagia</taxon>
        <taxon>Cytophagales</taxon>
        <taxon>Hymenobacteraceae</taxon>
        <taxon>Rufibacter</taxon>
    </lineage>
</organism>
<dbReference type="SUPFAM" id="SSF49313">
    <property type="entry name" value="Cadherin-like"/>
    <property type="match status" value="4"/>
</dbReference>
<feature type="region of interest" description="Disordered" evidence="5">
    <location>
        <begin position="417"/>
        <end position="440"/>
    </location>
</feature>
<feature type="region of interest" description="Disordered" evidence="5">
    <location>
        <begin position="263"/>
        <end position="308"/>
    </location>
</feature>
<sequence>MDMIKMALGEVRPKKFFLLTFIIQLVASLHAYSQSCATPGQDGVLSGATSVVNTYYPGLADATANTGGTRAISVGPSTGNTTQVATGDLVLIIQMQDATITTGNDSGYGALSAVTAGTYEYAIVTAVTTLSGGNKTITVSRLFKTYNYSTSTSAVEKFQVIRVPQYSSATLNTTITAPAWNGSTGGVVVLDIAGILNFNNQTIDVSGKGFRGGAGRQLQGGAGANTDYRTLSSVNNNAQKGEGVAGTPAYVYTAGSTTPTTTGFEYANGSSGRGAPGNAGGGGTDGSPNNNTMNSGGGGGGNAGTGGRGGNSWSNNLAIGGIAGRSISPAVSKLILGGGGGAGTSNDGTGDLASGLSSSGAAGGGIAIIRAGSVTGIGTINADGADALTVTNDGAGGGGAGGSILISVNTGDLNTVRTSAAGGNGGSNTGADSPHGPGGGGGGGIIYSNAALASTSVAPGVSGNAQGGTTYNATNGTIGTVNQAITRPVLIAYTSNCAPSSLAVSNSSLSSSAAATPINPLTGYDTDGTIATYHFVSLPTAAQGVLQINGTNVATETGYTAAQIDQLTFDPNPAYAGTVTFSFMVRDNDGAYSSNSTYTLTVTNTAPAAPTDNNSAANNVPENSATGTLVGITAMSTDVDPNTTIIYSLINDAEGRFTINATTGVVSVANGALLNFEAATSHIITVSASDGYLTSSTTTFTINVTNVNEAPVITSNGGGAAATISFPENSTAAVTTVTATDVDAGSALIYSILSSGDADKFNLNATTGLLTFKIAPNFEAPTDTDRNNTYVVTVRVTDNGAPTGTRDQVLTVNVTNVNEAPTAPTDINSATNTVAENAANGTQVGITASSTDVDANTTLTYSLTNNANGLFTISPSTGVVSVANASLLDYETATSHSITVRAYDGALYSSTSNFTITVTNVNEAPVITSNGAGATASISIAENTTSVTTVTSIDPENSTRTYSISGGADVDKFSINAATGVLIFTSAPDFETPTDEDGNNSYLVTVRVTDSGSLFDEQIITVSVTNVNEAPVAFNQTNSATLLNTATATPLDAINGTDDLAVSTFRLTTLPASGTLTINGVTANTTTDYLWSSRNQIIFAPAVTSTADATFSYTVKDGAGLTNATPATFTIPINGEPVANNQANSATLLTTADATLLDALNATDDVSIVTFRLNALPASGALTINGAAANTTTDYAWSLRDKISFDPAAGYTTDVTFSYTVKDGEGAADATPAIFTIPLNAAPVALNIRTQTLLNTAAASTLTISAYPTDDNDVMLLKFKFASLPNSNQGNLTIGGIGVVAGRMYSATEAMSLRFDPAPTNLADVQLIFSVIDAEGAESNNATFTIPINGEPVTQNVTNATFLTNTAPATLLSPLEGNDGENPAGNPSYFQITTAPTSGTLFIDGNAVALNTNYPWSSRTKISFKPSVDYTGTVTFSYTVIDAENAKDATPATFSIPIVLDTDGDTVADANDLDNDNDGISDLLESNGINPFADADNDGVLNYRDSKFGILNSKGVVASLDKDGDGIINALDLDSDNDGIPDALEQTGGILPANYDRLTGRLTSVGSSGTPQNSFTTLEDMDNDGIPNFLDIDADGDGIPDFIEAQAEGNTLKTSGVDANQDGIDDAYRSTGNIALVPIDHDGDTMPDFLDLDSDNDTIHDFIEAFDFNKNGVSSDDLAKLGAEFTSRAQGTSAKDFYPSSIAPGSKVQDWLKFATDTRFLFLNTKSIFYKDSDNDGLVDLLDVNSYGSETTPEMVNYGFRSSSTVVTLPVELISFTAKAKGANVQLHWSTATEKNNDYFQVERSTDGKSFTAIGKVTGNGNSNILQNYGFLDTSAPQGTSYYRLKQVDFDGQHEYTKTVVVNKAVMTEGLAQVGVSPNPFSQKLSFTVNSTQARTLTVELHDLNGKLILHENVQVPVGESMLTRDLQTVAVGVYILRVKGPSINETIRVVKTN</sequence>
<dbReference type="InterPro" id="IPR015919">
    <property type="entry name" value="Cadherin-like_sf"/>
</dbReference>
<evidence type="ECO:0000256" key="4">
    <source>
        <dbReference type="ARBA" id="ARBA00023180"/>
    </source>
</evidence>
<dbReference type="PROSITE" id="PS50268">
    <property type="entry name" value="CADHERIN_2"/>
    <property type="match status" value="4"/>
</dbReference>
<dbReference type="InterPro" id="IPR002126">
    <property type="entry name" value="Cadherin-like_dom"/>
</dbReference>
<keyword evidence="8" id="KW-1185">Reference proteome</keyword>
<dbReference type="CDD" id="cd11304">
    <property type="entry name" value="Cadherin_repeat"/>
    <property type="match status" value="4"/>
</dbReference>
<dbReference type="PANTHER" id="PTHR24028">
    <property type="entry name" value="CADHERIN-87A"/>
    <property type="match status" value="1"/>
</dbReference>
<dbReference type="Proteomes" id="UP000271010">
    <property type="component" value="Unassembled WGS sequence"/>
</dbReference>
<feature type="domain" description="Cadherin" evidence="6">
    <location>
        <begin position="932"/>
        <end position="1033"/>
    </location>
</feature>
<dbReference type="GO" id="GO:0005509">
    <property type="term" value="F:calcium ion binding"/>
    <property type="evidence" value="ECO:0007669"/>
    <property type="project" value="InterPro"/>
</dbReference>
<dbReference type="Gene3D" id="2.60.40.10">
    <property type="entry name" value="Immunoglobulins"/>
    <property type="match status" value="1"/>
</dbReference>
<evidence type="ECO:0000256" key="2">
    <source>
        <dbReference type="ARBA" id="ARBA00022692"/>
    </source>
</evidence>
<evidence type="ECO:0000259" key="6">
    <source>
        <dbReference type="PROSITE" id="PS50268"/>
    </source>
</evidence>
<accession>A0A3M9MQ52</accession>
<dbReference type="InterPro" id="IPR026444">
    <property type="entry name" value="Secre_tail"/>
</dbReference>
<dbReference type="RefSeq" id="WP_123133813.1">
    <property type="nucleotide sequence ID" value="NZ_RJJE01000017.1"/>
</dbReference>
<feature type="domain" description="Cadherin" evidence="6">
    <location>
        <begin position="612"/>
        <end position="713"/>
    </location>
</feature>
<evidence type="ECO:0000256" key="5">
    <source>
        <dbReference type="SAM" id="MobiDB-lite"/>
    </source>
</evidence>
<dbReference type="OrthoDB" id="1443240at2"/>
<keyword evidence="2" id="KW-0812">Transmembrane</keyword>
<protein>
    <submittedName>
        <fullName evidence="7">T9SS C-terminal target domain-containing protein</fullName>
    </submittedName>
</protein>
<evidence type="ECO:0000313" key="7">
    <source>
        <dbReference type="EMBL" id="RNI27345.1"/>
    </source>
</evidence>
<dbReference type="PANTHER" id="PTHR24028:SF328">
    <property type="entry name" value="CADHERIN-3"/>
    <property type="match status" value="1"/>
</dbReference>
<dbReference type="SUPFAM" id="SSF103647">
    <property type="entry name" value="TSP type-3 repeat"/>
    <property type="match status" value="2"/>
</dbReference>
<dbReference type="Pfam" id="PF00028">
    <property type="entry name" value="Cadherin"/>
    <property type="match status" value="4"/>
</dbReference>
<feature type="domain" description="Cadherin" evidence="6">
    <location>
        <begin position="718"/>
        <end position="826"/>
    </location>
</feature>
<evidence type="ECO:0000256" key="1">
    <source>
        <dbReference type="ARBA" id="ARBA00004167"/>
    </source>
</evidence>
<dbReference type="NCBIfam" id="TIGR04183">
    <property type="entry name" value="Por_Secre_tail"/>
    <property type="match status" value="1"/>
</dbReference>
<evidence type="ECO:0000313" key="8">
    <source>
        <dbReference type="Proteomes" id="UP000271010"/>
    </source>
</evidence>
<dbReference type="GO" id="GO:0007156">
    <property type="term" value="P:homophilic cell adhesion via plasma membrane adhesion molecules"/>
    <property type="evidence" value="ECO:0007669"/>
    <property type="project" value="InterPro"/>
</dbReference>
<dbReference type="InterPro" id="IPR018247">
    <property type="entry name" value="EF_Hand_1_Ca_BS"/>
</dbReference>
<comment type="subcellular location">
    <subcellularLocation>
        <location evidence="1">Membrane</location>
        <topology evidence="1">Single-pass membrane protein</topology>
    </subcellularLocation>
</comment>
<dbReference type="InterPro" id="IPR013783">
    <property type="entry name" value="Ig-like_fold"/>
</dbReference>
<dbReference type="Pfam" id="PF18962">
    <property type="entry name" value="Por_Secre_tail"/>
    <property type="match status" value="1"/>
</dbReference>
<keyword evidence="4" id="KW-0325">Glycoprotein</keyword>
<dbReference type="PROSITE" id="PS00018">
    <property type="entry name" value="EF_HAND_1"/>
    <property type="match status" value="1"/>
</dbReference>
<dbReference type="Gene3D" id="4.10.1080.10">
    <property type="entry name" value="TSP type-3 repeat"/>
    <property type="match status" value="1"/>
</dbReference>
<dbReference type="InterPro" id="IPR028974">
    <property type="entry name" value="TSP_type-3_rpt"/>
</dbReference>
<gene>
    <name evidence="7" type="ORF">EFA69_14455</name>
</gene>
<name>A0A3M9MQ52_9BACT</name>
<dbReference type="InterPro" id="IPR050174">
    <property type="entry name" value="Protocadherin/Cadherin-CA"/>
</dbReference>
<feature type="compositionally biased region" description="Gly residues" evidence="5">
    <location>
        <begin position="271"/>
        <end position="285"/>
    </location>
</feature>
<keyword evidence="3" id="KW-0472">Membrane</keyword>
<comment type="caution">
    <text evidence="7">The sequence shown here is derived from an EMBL/GenBank/DDBJ whole genome shotgun (WGS) entry which is preliminary data.</text>
</comment>
<feature type="compositionally biased region" description="Gly residues" evidence="5">
    <location>
        <begin position="295"/>
        <end position="308"/>
    </location>
</feature>
<proteinExistence type="predicted"/>
<feature type="domain" description="Cadherin" evidence="6">
    <location>
        <begin position="826"/>
        <end position="927"/>
    </location>
</feature>
<reference evidence="7 8" key="1">
    <citation type="submission" date="2018-11" db="EMBL/GenBank/DDBJ databases">
        <title>Rufibacter latericius sp. nov., isolated from water in Baiyang Lake.</title>
        <authorList>
            <person name="Yang Y."/>
        </authorList>
    </citation>
    <scope>NUCLEOTIDE SEQUENCE [LARGE SCALE GENOMIC DNA]</scope>
    <source>
        <strain evidence="7 8">MCC P1</strain>
    </source>
</reference>
<dbReference type="Gene3D" id="2.60.40.60">
    <property type="entry name" value="Cadherins"/>
    <property type="match status" value="4"/>
</dbReference>
<dbReference type="EMBL" id="RJJE01000017">
    <property type="protein sequence ID" value="RNI27345.1"/>
    <property type="molecule type" value="Genomic_DNA"/>
</dbReference>
<evidence type="ECO:0000256" key="3">
    <source>
        <dbReference type="ARBA" id="ARBA00022989"/>
    </source>
</evidence>
<dbReference type="GO" id="GO:0005886">
    <property type="term" value="C:plasma membrane"/>
    <property type="evidence" value="ECO:0007669"/>
    <property type="project" value="TreeGrafter"/>
</dbReference>